<dbReference type="InParanoid" id="D8TVY0"/>
<dbReference type="GeneID" id="9617833"/>
<dbReference type="OrthoDB" id="545983at2759"/>
<organism evidence="3">
    <name type="scientific">Volvox carteri f. nagariensis</name>
    <dbReference type="NCBI Taxonomy" id="3068"/>
    <lineage>
        <taxon>Eukaryota</taxon>
        <taxon>Viridiplantae</taxon>
        <taxon>Chlorophyta</taxon>
        <taxon>core chlorophytes</taxon>
        <taxon>Chlorophyceae</taxon>
        <taxon>CS clade</taxon>
        <taxon>Chlamydomonadales</taxon>
        <taxon>Volvocaceae</taxon>
        <taxon>Volvox</taxon>
    </lineage>
</organism>
<feature type="coiled-coil region" evidence="1">
    <location>
        <begin position="77"/>
        <end position="176"/>
    </location>
</feature>
<dbReference type="EMBL" id="GL378340">
    <property type="protein sequence ID" value="EFJ48271.1"/>
    <property type="molecule type" value="Genomic_DNA"/>
</dbReference>
<reference evidence="2 3" key="1">
    <citation type="journal article" date="2010" name="Science">
        <title>Genomic analysis of organismal complexity in the multicellular green alga Volvox carteri.</title>
        <authorList>
            <person name="Prochnik S.E."/>
            <person name="Umen J."/>
            <person name="Nedelcu A.M."/>
            <person name="Hallmann A."/>
            <person name="Miller S.M."/>
            <person name="Nishii I."/>
            <person name="Ferris P."/>
            <person name="Kuo A."/>
            <person name="Mitros T."/>
            <person name="Fritz-Laylin L.K."/>
            <person name="Hellsten U."/>
            <person name="Chapman J."/>
            <person name="Simakov O."/>
            <person name="Rensing S.A."/>
            <person name="Terry A."/>
            <person name="Pangilinan J."/>
            <person name="Kapitonov V."/>
            <person name="Jurka J."/>
            <person name="Salamov A."/>
            <person name="Shapiro H."/>
            <person name="Schmutz J."/>
            <person name="Grimwood J."/>
            <person name="Lindquist E."/>
            <person name="Lucas S."/>
            <person name="Grigoriev I.V."/>
            <person name="Schmitt R."/>
            <person name="Kirk D."/>
            <person name="Rokhsar D.S."/>
        </authorList>
    </citation>
    <scope>NUCLEOTIDE SEQUENCE [LARGE SCALE GENOMIC DNA]</scope>
    <source>
        <strain evidence="3">f. Nagariensis / Eve</strain>
    </source>
</reference>
<dbReference type="KEGG" id="vcn:VOLCADRAFT_91007"/>
<gene>
    <name evidence="2" type="ORF">VOLCADRAFT_91007</name>
</gene>
<dbReference type="RefSeq" id="XP_002950525.1">
    <property type="nucleotide sequence ID" value="XM_002950479.1"/>
</dbReference>
<accession>D8TVY0</accession>
<dbReference type="Proteomes" id="UP000001058">
    <property type="component" value="Unassembled WGS sequence"/>
</dbReference>
<proteinExistence type="predicted"/>
<evidence type="ECO:0000313" key="2">
    <source>
        <dbReference type="EMBL" id="EFJ48271.1"/>
    </source>
</evidence>
<evidence type="ECO:0000313" key="3">
    <source>
        <dbReference type="Proteomes" id="UP000001058"/>
    </source>
</evidence>
<name>D8TVY0_VOLCA</name>
<keyword evidence="1" id="KW-0175">Coiled coil</keyword>
<sequence length="178" mass="20513">MSPSRHVLSLREVRRSLKRQHDRCTAAEEDEAHRCAAFDTMVSERHRRELTEPIQLLETSLAKVEQRLSYARQTYDMAALTVQLDEHRARREALQVADIQAQLARRERVNVETVEASQAALREARSSLAQHQQRQADARQRLLDTRSQRAAAANRLADLQRAIDTARQTLSFLDHDPK</sequence>
<protein>
    <submittedName>
        <fullName evidence="2">Uncharacterized protein</fullName>
    </submittedName>
</protein>
<evidence type="ECO:0000256" key="1">
    <source>
        <dbReference type="SAM" id="Coils"/>
    </source>
</evidence>
<keyword evidence="3" id="KW-1185">Reference proteome</keyword>
<dbReference type="AlphaFoldDB" id="D8TVY0"/>